<feature type="domain" description="Lipocalin/cytosolic fatty-acid binding" evidence="4">
    <location>
        <begin position="27"/>
        <end position="173"/>
    </location>
</feature>
<dbReference type="PANTHER" id="PTHR10612:SF34">
    <property type="entry name" value="APOLIPOPROTEIN D"/>
    <property type="match status" value="1"/>
</dbReference>
<dbReference type="OrthoDB" id="9793905at2"/>
<dbReference type="PIRSF" id="PIRSF036893">
    <property type="entry name" value="Lipocalin_ApoD"/>
    <property type="match status" value="1"/>
</dbReference>
<dbReference type="GO" id="GO:0006950">
    <property type="term" value="P:response to stress"/>
    <property type="evidence" value="ECO:0007669"/>
    <property type="project" value="UniProtKB-ARBA"/>
</dbReference>
<evidence type="ECO:0000256" key="1">
    <source>
        <dbReference type="ARBA" id="ARBA00006889"/>
    </source>
</evidence>
<dbReference type="RefSeq" id="WP_102247117.1">
    <property type="nucleotide sequence ID" value="NZ_CP025682.1"/>
</dbReference>
<keyword evidence="2" id="KW-0998">Cell outer membrane</keyword>
<dbReference type="GO" id="GO:0008289">
    <property type="term" value="F:lipid binding"/>
    <property type="evidence" value="ECO:0007669"/>
    <property type="project" value="UniProtKB-UniRule"/>
</dbReference>
<keyword evidence="2 3" id="KW-0449">Lipoprotein</keyword>
<dbReference type="PRINTS" id="PR01171">
    <property type="entry name" value="BCTLIPOCALIN"/>
</dbReference>
<accession>A0A2I6S741</accession>
<dbReference type="InterPro" id="IPR047202">
    <property type="entry name" value="Lipocalin_Blc-like_dom"/>
</dbReference>
<dbReference type="Gene3D" id="2.40.128.20">
    <property type="match status" value="1"/>
</dbReference>
<dbReference type="PANTHER" id="PTHR10612">
    <property type="entry name" value="APOLIPOPROTEIN D"/>
    <property type="match status" value="1"/>
</dbReference>
<evidence type="ECO:0000256" key="2">
    <source>
        <dbReference type="PIRNR" id="PIRNR036893"/>
    </source>
</evidence>
<evidence type="ECO:0000313" key="5">
    <source>
        <dbReference type="EMBL" id="AUN95051.1"/>
    </source>
</evidence>
<comment type="similarity">
    <text evidence="1 2">Belongs to the calycin superfamily. Lipocalin family.</text>
</comment>
<keyword evidence="2" id="KW-0446">Lipid-binding</keyword>
<feature type="lipid moiety-binding region" description="S-diacylglycerol cysteine" evidence="3">
    <location>
        <position position="12"/>
    </location>
</feature>
<keyword evidence="3" id="KW-0564">Palmitate</keyword>
<comment type="function">
    <text evidence="2">Involved in the storage or transport of lipids necessary for membrane maintenance under stressful conditions. Displays a binding preference for lysophospholipids.</text>
</comment>
<dbReference type="InterPro" id="IPR012674">
    <property type="entry name" value="Calycin"/>
</dbReference>
<organism evidence="5 6">
    <name type="scientific">Pseudazoarcus pumilus</name>
    <dbReference type="NCBI Taxonomy" id="2067960"/>
    <lineage>
        <taxon>Bacteria</taxon>
        <taxon>Pseudomonadati</taxon>
        <taxon>Pseudomonadota</taxon>
        <taxon>Betaproteobacteria</taxon>
        <taxon>Rhodocyclales</taxon>
        <taxon>Zoogloeaceae</taxon>
        <taxon>Pseudazoarcus</taxon>
    </lineage>
</organism>
<dbReference type="InterPro" id="IPR000566">
    <property type="entry name" value="Lipocln_cytosolic_FA-bd_dom"/>
</dbReference>
<keyword evidence="2" id="KW-0472">Membrane</keyword>
<feature type="chain" id="PRO_5014212787" description="Outer membrane lipoprotein Blc" evidence="2">
    <location>
        <begin position="19"/>
        <end position="177"/>
    </location>
</feature>
<evidence type="ECO:0000256" key="3">
    <source>
        <dbReference type="PIRSR" id="PIRSR036893-52"/>
    </source>
</evidence>
<proteinExistence type="inferred from homology"/>
<gene>
    <name evidence="5" type="ORF">C0099_08935</name>
</gene>
<dbReference type="KEGG" id="atw:C0099_08935"/>
<dbReference type="CDD" id="cd19438">
    <property type="entry name" value="lipocalin_Blc-like"/>
    <property type="match status" value="1"/>
</dbReference>
<comment type="subunit">
    <text evidence="2">Homodimer.</text>
</comment>
<reference evidence="5 6" key="1">
    <citation type="submission" date="2018-01" db="EMBL/GenBank/DDBJ databases">
        <authorList>
            <person name="Fu G.-Y."/>
        </authorList>
    </citation>
    <scope>NUCLEOTIDE SEQUENCE [LARGE SCALE GENOMIC DNA]</scope>
    <source>
        <strain evidence="5 6">SY39</strain>
    </source>
</reference>
<protein>
    <recommendedName>
        <fullName evidence="2">Outer membrane lipoprotein Blc</fullName>
    </recommendedName>
</protein>
<comment type="subcellular location">
    <subcellularLocation>
        <location evidence="2">Cell outer membrane</location>
    </subcellularLocation>
</comment>
<evidence type="ECO:0000259" key="4">
    <source>
        <dbReference type="Pfam" id="PF08212"/>
    </source>
</evidence>
<feature type="lipid moiety-binding region" description="N-palmitoyl cysteine" evidence="3">
    <location>
        <position position="12"/>
    </location>
</feature>
<feature type="signal peptide" evidence="2">
    <location>
        <begin position="1"/>
        <end position="18"/>
    </location>
</feature>
<keyword evidence="2" id="KW-0732">Signal</keyword>
<dbReference type="SUPFAM" id="SSF50814">
    <property type="entry name" value="Lipocalins"/>
    <property type="match status" value="1"/>
</dbReference>
<dbReference type="GO" id="GO:0009279">
    <property type="term" value="C:cell outer membrane"/>
    <property type="evidence" value="ECO:0007669"/>
    <property type="project" value="UniProtKB-SubCell"/>
</dbReference>
<dbReference type="EMBL" id="CP025682">
    <property type="protein sequence ID" value="AUN95051.1"/>
    <property type="molecule type" value="Genomic_DNA"/>
</dbReference>
<dbReference type="InterPro" id="IPR002446">
    <property type="entry name" value="Lipocalin_bac"/>
</dbReference>
<dbReference type="InterPro" id="IPR022272">
    <property type="entry name" value="Lipocalin_CS"/>
</dbReference>
<dbReference type="Pfam" id="PF08212">
    <property type="entry name" value="Lipocalin_2"/>
    <property type="match status" value="1"/>
</dbReference>
<keyword evidence="6" id="KW-1185">Reference proteome</keyword>
<dbReference type="AlphaFoldDB" id="A0A2I6S741"/>
<sequence length="177" mass="20125">MKTYPGLALLLCISLAHATPLEPIERLDLQRYLGTWHEIAKYPNRFQEQCVSDTTATYARMDDGRIEVINRCRTASGEFDEARGVARLVGEAGSPRLEVRFAPAWLSWLPMAWGDYWVIDLDEAYTLVAISEPSKEYLWILARDADVAGERVEALVTRLEQRGFDAARIVRSPHDSR</sequence>
<dbReference type="PROSITE" id="PS00213">
    <property type="entry name" value="LIPOCALIN"/>
    <property type="match status" value="1"/>
</dbReference>
<dbReference type="Proteomes" id="UP000242205">
    <property type="component" value="Chromosome"/>
</dbReference>
<dbReference type="InterPro" id="IPR022271">
    <property type="entry name" value="Lipocalin_ApoD"/>
</dbReference>
<evidence type="ECO:0000313" key="6">
    <source>
        <dbReference type="Proteomes" id="UP000242205"/>
    </source>
</evidence>
<name>A0A2I6S741_9RHOO</name>